<dbReference type="PROSITE" id="PS50893">
    <property type="entry name" value="ABC_TRANSPORTER_2"/>
    <property type="match status" value="1"/>
</dbReference>
<feature type="transmembrane region" description="Helical" evidence="5">
    <location>
        <begin position="301"/>
        <end position="325"/>
    </location>
</feature>
<organism evidence="8 9">
    <name type="scientific">Cladobotryum mycophilum</name>
    <dbReference type="NCBI Taxonomy" id="491253"/>
    <lineage>
        <taxon>Eukaryota</taxon>
        <taxon>Fungi</taxon>
        <taxon>Dikarya</taxon>
        <taxon>Ascomycota</taxon>
        <taxon>Pezizomycotina</taxon>
        <taxon>Sordariomycetes</taxon>
        <taxon>Hypocreomycetidae</taxon>
        <taxon>Hypocreales</taxon>
        <taxon>Hypocreaceae</taxon>
        <taxon>Cladobotryum</taxon>
    </lineage>
</organism>
<comment type="subcellular location">
    <subcellularLocation>
        <location evidence="1">Membrane</location>
        <topology evidence="1">Multi-pass membrane protein</topology>
    </subcellularLocation>
</comment>
<feature type="domain" description="ABC transmembrane type-1" evidence="7">
    <location>
        <begin position="658"/>
        <end position="829"/>
    </location>
</feature>
<feature type="transmembrane region" description="Helical" evidence="5">
    <location>
        <begin position="654"/>
        <end position="678"/>
    </location>
</feature>
<dbReference type="PANTHER" id="PTHR43394">
    <property type="entry name" value="ATP-DEPENDENT PERMEASE MDL1, MITOCHONDRIAL"/>
    <property type="match status" value="1"/>
</dbReference>
<dbReference type="Proteomes" id="UP001338125">
    <property type="component" value="Unassembled WGS sequence"/>
</dbReference>
<evidence type="ECO:0000256" key="3">
    <source>
        <dbReference type="ARBA" id="ARBA00022989"/>
    </source>
</evidence>
<evidence type="ECO:0000256" key="5">
    <source>
        <dbReference type="SAM" id="Phobius"/>
    </source>
</evidence>
<proteinExistence type="predicted"/>
<dbReference type="InterPro" id="IPR039421">
    <property type="entry name" value="Type_1_exporter"/>
</dbReference>
<feature type="domain" description="ABC transmembrane type-1" evidence="7">
    <location>
        <begin position="92"/>
        <end position="323"/>
    </location>
</feature>
<feature type="domain" description="ABC transporter" evidence="6">
    <location>
        <begin position="358"/>
        <end position="589"/>
    </location>
</feature>
<dbReference type="InterPro" id="IPR027417">
    <property type="entry name" value="P-loop_NTPase"/>
</dbReference>
<keyword evidence="4 5" id="KW-0472">Membrane</keyword>
<keyword evidence="9" id="KW-1185">Reference proteome</keyword>
<name>A0ABR0SU87_9HYPO</name>
<dbReference type="Pfam" id="PF00005">
    <property type="entry name" value="ABC_tran"/>
    <property type="match status" value="1"/>
</dbReference>
<sequence length="846" mass="92161">MDETTPPRPQEKDNQETKDALRSVNAPVQLWHLASPTDRLLYFAALLCSVGSGTIMPLMTLIFGNFVTIFNDFSLGDISKHEFLSHISHYAYISMVLFTIVSANVTSSLQQTYLRAVLAQRIAFHETKLRSGIVNEALSSHSNAIRSGLSDKFGMTVQHTSTIITGFVVALVSIWNLALAVASIVPAAVIVIGAISVFDEKLEQQIRAQKEEASTLAEEVFSSVRTVRSLGRAASDKMFEKYGKFLNRATELGWKRAPIYGIQIGTYMFLLYCAYALAFWYGVHLYSTGQVDKSGKVITTLFSIMIGMNSFSQLAAYLGPFMSIFSSVNELFKIISAPVDGGFANSGDLTDETFQQDIVFTDVAFRYPTRPTAKVLDSLTLNISGGKKIAFVGQSGCGKSMIVGLLLRWYDVESGTMSIGGVDIADISTQAMRSKIGFVSQEPQLFSGTIFENVANGLLGSSSTHISNQEKTERVIGACKVANAHDFITQLPQGYETNVGDRGTQLSGGQKQRLAIAPTSALDPASEAVIQKAIESASQNRTIISIAHRLQTIQKSDHIYVLGRQSILEKGNHESLLASPDSLYKRLWTAQSLEAGSEIRKDGEVTEMELTKHVSTAPSMRTGAPEIETRSETHENKGTISIFFMIISQYRSFWLAYAGLVIGSIIAGALYPIQAVLYAKVVDAFQLNGKPLTSAGNFWALMWFVLALVVALGYMSLSGLGAGLGEMISQDYRATYFNVFTHQSIAFFDERTNSPGSLIARLSTDPEAIKEFAGGNITVLITVAVSLIGTITLALVIGWKFALVVLAGGLPFIFAASYVREKMEHTFEENAGKVFNDCVGYASECV</sequence>
<evidence type="ECO:0000313" key="9">
    <source>
        <dbReference type="Proteomes" id="UP001338125"/>
    </source>
</evidence>
<feature type="transmembrane region" description="Helical" evidence="5">
    <location>
        <begin position="40"/>
        <end position="67"/>
    </location>
</feature>
<evidence type="ECO:0000256" key="2">
    <source>
        <dbReference type="ARBA" id="ARBA00022692"/>
    </source>
</evidence>
<keyword evidence="3 5" id="KW-1133">Transmembrane helix</keyword>
<feature type="transmembrane region" description="Helical" evidence="5">
    <location>
        <begin position="153"/>
        <end position="172"/>
    </location>
</feature>
<dbReference type="PANTHER" id="PTHR43394:SF27">
    <property type="entry name" value="ATP-DEPENDENT TRANSLOCASE ABCB1-LIKE"/>
    <property type="match status" value="1"/>
</dbReference>
<dbReference type="CDD" id="cd18577">
    <property type="entry name" value="ABC_6TM_Pgp_ABCB1_D1_like"/>
    <property type="match status" value="1"/>
</dbReference>
<evidence type="ECO:0000259" key="7">
    <source>
        <dbReference type="PROSITE" id="PS50929"/>
    </source>
</evidence>
<accession>A0ABR0SU87</accession>
<feature type="transmembrane region" description="Helical" evidence="5">
    <location>
        <begin position="801"/>
        <end position="819"/>
    </location>
</feature>
<evidence type="ECO:0000313" key="8">
    <source>
        <dbReference type="EMBL" id="KAK5995688.1"/>
    </source>
</evidence>
<evidence type="ECO:0000256" key="1">
    <source>
        <dbReference type="ARBA" id="ARBA00004141"/>
    </source>
</evidence>
<evidence type="ECO:0000256" key="4">
    <source>
        <dbReference type="ARBA" id="ARBA00023136"/>
    </source>
</evidence>
<dbReference type="Gene3D" id="3.40.50.300">
    <property type="entry name" value="P-loop containing nucleotide triphosphate hydrolases"/>
    <property type="match status" value="1"/>
</dbReference>
<evidence type="ECO:0000259" key="6">
    <source>
        <dbReference type="PROSITE" id="PS50893"/>
    </source>
</evidence>
<dbReference type="InterPro" id="IPR003439">
    <property type="entry name" value="ABC_transporter-like_ATP-bd"/>
</dbReference>
<dbReference type="Gene3D" id="1.20.1560.10">
    <property type="entry name" value="ABC transporter type 1, transmembrane domain"/>
    <property type="match status" value="1"/>
</dbReference>
<feature type="transmembrane region" description="Helical" evidence="5">
    <location>
        <begin position="178"/>
        <end position="198"/>
    </location>
</feature>
<feature type="transmembrane region" description="Helical" evidence="5">
    <location>
        <begin position="257"/>
        <end position="281"/>
    </location>
</feature>
<dbReference type="SUPFAM" id="SSF90123">
    <property type="entry name" value="ABC transporter transmembrane region"/>
    <property type="match status" value="2"/>
</dbReference>
<feature type="transmembrane region" description="Helical" evidence="5">
    <location>
        <begin position="777"/>
        <end position="795"/>
    </location>
</feature>
<dbReference type="PROSITE" id="PS50929">
    <property type="entry name" value="ABC_TM1F"/>
    <property type="match status" value="2"/>
</dbReference>
<dbReference type="InterPro" id="IPR036640">
    <property type="entry name" value="ABC1_TM_sf"/>
</dbReference>
<dbReference type="InterPro" id="IPR011527">
    <property type="entry name" value="ABC1_TM_dom"/>
</dbReference>
<dbReference type="EMBL" id="JAVFKD010000004">
    <property type="protein sequence ID" value="KAK5995688.1"/>
    <property type="molecule type" value="Genomic_DNA"/>
</dbReference>
<reference evidence="8 9" key="1">
    <citation type="submission" date="2024-01" db="EMBL/GenBank/DDBJ databases">
        <title>Complete genome of Cladobotryum mycophilum ATHUM6906.</title>
        <authorList>
            <person name="Christinaki A.C."/>
            <person name="Myridakis A.I."/>
            <person name="Kouvelis V.N."/>
        </authorList>
    </citation>
    <scope>NUCLEOTIDE SEQUENCE [LARGE SCALE GENOMIC DNA]</scope>
    <source>
        <strain evidence="8 9">ATHUM6906</strain>
    </source>
</reference>
<gene>
    <name evidence="8" type="ORF">PT974_04105</name>
</gene>
<dbReference type="SUPFAM" id="SSF52540">
    <property type="entry name" value="P-loop containing nucleoside triphosphate hydrolases"/>
    <property type="match status" value="1"/>
</dbReference>
<comment type="caution">
    <text evidence="8">The sequence shown here is derived from an EMBL/GenBank/DDBJ whole genome shotgun (WGS) entry which is preliminary data.</text>
</comment>
<feature type="transmembrane region" description="Helical" evidence="5">
    <location>
        <begin position="698"/>
        <end position="717"/>
    </location>
</feature>
<protein>
    <submittedName>
        <fullName evidence="8">ABC multidrug transporter MDR5</fullName>
    </submittedName>
</protein>
<keyword evidence="2 5" id="KW-0812">Transmembrane</keyword>
<feature type="transmembrane region" description="Helical" evidence="5">
    <location>
        <begin position="87"/>
        <end position="105"/>
    </location>
</feature>
<dbReference type="Pfam" id="PF00664">
    <property type="entry name" value="ABC_membrane"/>
    <property type="match status" value="2"/>
</dbReference>